<dbReference type="PANTHER" id="PTHR37533:SF2">
    <property type="entry name" value="FLAGELLAR HOOK-LENGTH CONTROL PROTEIN"/>
    <property type="match status" value="1"/>
</dbReference>
<dbReference type="Pfam" id="PF02120">
    <property type="entry name" value="Flg_hook"/>
    <property type="match status" value="1"/>
</dbReference>
<organism evidence="4 5">
    <name type="scientific">Novibacillus thermophilus</name>
    <dbReference type="NCBI Taxonomy" id="1471761"/>
    <lineage>
        <taxon>Bacteria</taxon>
        <taxon>Bacillati</taxon>
        <taxon>Bacillota</taxon>
        <taxon>Bacilli</taxon>
        <taxon>Bacillales</taxon>
        <taxon>Thermoactinomycetaceae</taxon>
        <taxon>Novibacillus</taxon>
    </lineage>
</organism>
<dbReference type="InterPro" id="IPR052563">
    <property type="entry name" value="FliK"/>
</dbReference>
<evidence type="ECO:0000256" key="1">
    <source>
        <dbReference type="SAM" id="Coils"/>
    </source>
</evidence>
<dbReference type="KEGG" id="ntr:B0W44_15150"/>
<dbReference type="Gene3D" id="3.30.750.140">
    <property type="match status" value="1"/>
</dbReference>
<dbReference type="AlphaFoldDB" id="A0A1U9K9Z9"/>
<feature type="domain" description="Flagellar hook-length control protein-like C-terminal" evidence="3">
    <location>
        <begin position="351"/>
        <end position="424"/>
    </location>
</feature>
<name>A0A1U9K9Z9_9BACL</name>
<feature type="region of interest" description="Disordered" evidence="2">
    <location>
        <begin position="429"/>
        <end position="453"/>
    </location>
</feature>
<dbReference type="PANTHER" id="PTHR37533">
    <property type="entry name" value="FLAGELLAR HOOK-LENGTH CONTROL PROTEIN"/>
    <property type="match status" value="1"/>
</dbReference>
<dbReference type="CDD" id="cd17470">
    <property type="entry name" value="T3SS_Flik_C"/>
    <property type="match status" value="1"/>
</dbReference>
<evidence type="ECO:0000256" key="2">
    <source>
        <dbReference type="SAM" id="MobiDB-lite"/>
    </source>
</evidence>
<gene>
    <name evidence="4" type="ORF">B0W44_15150</name>
</gene>
<dbReference type="STRING" id="1471761.B0W44_15150"/>
<dbReference type="InterPro" id="IPR021136">
    <property type="entry name" value="Flagellar_hook_control-like_C"/>
</dbReference>
<evidence type="ECO:0000313" key="5">
    <source>
        <dbReference type="Proteomes" id="UP000188603"/>
    </source>
</evidence>
<evidence type="ECO:0000259" key="3">
    <source>
        <dbReference type="Pfam" id="PF02120"/>
    </source>
</evidence>
<dbReference type="InterPro" id="IPR038610">
    <property type="entry name" value="FliK-like_C_sf"/>
</dbReference>
<keyword evidence="5" id="KW-1185">Reference proteome</keyword>
<protein>
    <recommendedName>
        <fullName evidence="3">Flagellar hook-length control protein-like C-terminal domain-containing protein</fullName>
    </recommendedName>
</protein>
<dbReference type="RefSeq" id="WP_077720756.1">
    <property type="nucleotide sequence ID" value="NZ_CP019699.1"/>
</dbReference>
<reference evidence="4 5" key="1">
    <citation type="journal article" date="2015" name="Int. J. Syst. Evol. Microbiol.">
        <title>Novibacillus thermophilus gen. nov., sp. nov., a Gram-staining-negative and moderately thermophilic member of the family Thermoactinomycetaceae.</title>
        <authorList>
            <person name="Yang G."/>
            <person name="Chen J."/>
            <person name="Zhou S."/>
        </authorList>
    </citation>
    <scope>NUCLEOTIDE SEQUENCE [LARGE SCALE GENOMIC DNA]</scope>
    <source>
        <strain evidence="4 5">SG-1</strain>
    </source>
</reference>
<dbReference type="EMBL" id="CP019699">
    <property type="protein sequence ID" value="AQS56885.1"/>
    <property type="molecule type" value="Genomic_DNA"/>
</dbReference>
<keyword evidence="1" id="KW-0175">Coiled coil</keyword>
<proteinExistence type="predicted"/>
<feature type="coiled-coil region" evidence="1">
    <location>
        <begin position="392"/>
        <end position="419"/>
    </location>
</feature>
<evidence type="ECO:0000313" key="4">
    <source>
        <dbReference type="EMBL" id="AQS56885.1"/>
    </source>
</evidence>
<dbReference type="Proteomes" id="UP000188603">
    <property type="component" value="Chromosome"/>
</dbReference>
<accession>A0A1U9K9Z9</accession>
<sequence length="481" mass="52400">MNIAVWPTVQTERQGTTDRSLVGSELSVEDEKLHPTFWHTFHAFLQLLPHHGSSDPMTRSIRDAIARIGDPREGSNGLWEKVVAQLIDGLEDISSKQEHPGLSQLSEELTQWLEQGEMRDGSPDVRDVSARTHELQRIMSDFVALFGQLAETERLQVAKGVWLLLRELHPDSSGQRTPSVLKEGSVPHDVHVRVQGGPESRGETPKVHLLVGASPETTRASTKVPSGYLELGAGDKPALNAHHSSLDRLAVAVANGRATFSPATVSRLSRLPGTVVDGGGLVTTGKGGGELVEVQGQRAESGWQMQLASQSVIASQSHVANTNAATKPFVQLQQFSEALQQTIVRHLHVNPNGTSAVRLSLYPESLGQVDVRMTSHNGVLTAHLVVDTWVAKELLEGQLEHLRQALQQQGMQVDKLEVSVGQQGLASRRFHHPQDSHGGEGGHTPQPEGGHRVNVLDTYSDMETAEVASWRYPHSSVNYTV</sequence>
<dbReference type="OrthoDB" id="2380967at2"/>